<protein>
    <submittedName>
        <fullName evidence="1">Uncharacterized protein</fullName>
    </submittedName>
</protein>
<dbReference type="Proteomes" id="UP000479000">
    <property type="component" value="Unassembled WGS sequence"/>
</dbReference>
<proteinExistence type="predicted"/>
<evidence type="ECO:0000313" key="2">
    <source>
        <dbReference type="Proteomes" id="UP000479000"/>
    </source>
</evidence>
<organism evidence="1 2">
    <name type="scientific">Nesidiocoris tenuis</name>
    <dbReference type="NCBI Taxonomy" id="355587"/>
    <lineage>
        <taxon>Eukaryota</taxon>
        <taxon>Metazoa</taxon>
        <taxon>Ecdysozoa</taxon>
        <taxon>Arthropoda</taxon>
        <taxon>Hexapoda</taxon>
        <taxon>Insecta</taxon>
        <taxon>Pterygota</taxon>
        <taxon>Neoptera</taxon>
        <taxon>Paraneoptera</taxon>
        <taxon>Hemiptera</taxon>
        <taxon>Heteroptera</taxon>
        <taxon>Panheteroptera</taxon>
        <taxon>Cimicomorpha</taxon>
        <taxon>Miridae</taxon>
        <taxon>Dicyphina</taxon>
        <taxon>Nesidiocoris</taxon>
    </lineage>
</organism>
<keyword evidence="2" id="KW-1185">Reference proteome</keyword>
<sequence length="54" mass="6399">ESIKRLFEDSNDRSRIQITVQGIKQLFKDSTEQVSKEFRRSFKDSRHQTTVQGL</sequence>
<gene>
    <name evidence="1" type="ORF">NTEN_LOCUS16325</name>
</gene>
<dbReference type="AlphaFoldDB" id="A0A6H5H7I7"/>
<feature type="non-terminal residue" evidence="1">
    <location>
        <position position="1"/>
    </location>
</feature>
<dbReference type="EMBL" id="CADCXU010024087">
    <property type="protein sequence ID" value="CAB0011357.1"/>
    <property type="molecule type" value="Genomic_DNA"/>
</dbReference>
<accession>A0A6H5H7I7</accession>
<reference evidence="1 2" key="1">
    <citation type="submission" date="2020-02" db="EMBL/GenBank/DDBJ databases">
        <authorList>
            <person name="Ferguson B K."/>
        </authorList>
    </citation>
    <scope>NUCLEOTIDE SEQUENCE [LARGE SCALE GENOMIC DNA]</scope>
</reference>
<evidence type="ECO:0000313" key="1">
    <source>
        <dbReference type="EMBL" id="CAB0011357.1"/>
    </source>
</evidence>
<feature type="non-terminal residue" evidence="1">
    <location>
        <position position="54"/>
    </location>
</feature>
<name>A0A6H5H7I7_9HEMI</name>